<organism evidence="3 4">
    <name type="scientific">Niastella vici</name>
    <dbReference type="NCBI Taxonomy" id="1703345"/>
    <lineage>
        <taxon>Bacteria</taxon>
        <taxon>Pseudomonadati</taxon>
        <taxon>Bacteroidota</taxon>
        <taxon>Chitinophagia</taxon>
        <taxon>Chitinophagales</taxon>
        <taxon>Chitinophagaceae</taxon>
        <taxon>Niastella</taxon>
    </lineage>
</organism>
<feature type="transmembrane region" description="Helical" evidence="1">
    <location>
        <begin position="89"/>
        <end position="109"/>
    </location>
</feature>
<feature type="transmembrane region" description="Helical" evidence="1">
    <location>
        <begin position="203"/>
        <end position="227"/>
    </location>
</feature>
<keyword evidence="1" id="KW-0472">Membrane</keyword>
<feature type="transmembrane region" description="Helical" evidence="1">
    <location>
        <begin position="139"/>
        <end position="160"/>
    </location>
</feature>
<dbReference type="PANTHER" id="PTHR23028">
    <property type="entry name" value="ACETYLTRANSFERASE"/>
    <property type="match status" value="1"/>
</dbReference>
<dbReference type="GO" id="GO:0000271">
    <property type="term" value="P:polysaccharide biosynthetic process"/>
    <property type="evidence" value="ECO:0007669"/>
    <property type="project" value="TreeGrafter"/>
</dbReference>
<comment type="caution">
    <text evidence="3">The sequence shown here is derived from an EMBL/GenBank/DDBJ whole genome shotgun (WGS) entry which is preliminary data.</text>
</comment>
<protein>
    <recommendedName>
        <fullName evidence="2">Acyltransferase 3 domain-containing protein</fullName>
    </recommendedName>
</protein>
<dbReference type="InterPro" id="IPR002656">
    <property type="entry name" value="Acyl_transf_3_dom"/>
</dbReference>
<sequence>MEDLKIYLPQEIQKKKFQGLDGLRGLSIVMVIASHALIDLIPAHARYIGKTGVYIFFVISGFLITTLLLKEKLVNGSISLKNFYKRRAFRILPVVYLYLIILFFLNIVYNLGITRASFTTSFLFIKNFSMHKDWYTGHFWTLGIEEQFYLIFPFLITILPLRFYKRLVILLICIIPPLSYVYFMKIDLHVFHVNWSTHLALGLAPHLFGQGTVLILIGSLFSILFLTGSNFINRIYTKANGLVSLVLFLVGILSCISVFPWYIENISEVFFGICIAIAMLLNLKEGSFFGRTLSWKPLKNLGILSYSLYVWQELFTHKQPWNGNLFLNITALFVVAGLSYYFYEKKFLQYKDRFRKAESDTTVHSPVMTPAL</sequence>
<name>A0A1V9FMF3_9BACT</name>
<evidence type="ECO:0000313" key="4">
    <source>
        <dbReference type="Proteomes" id="UP000192796"/>
    </source>
</evidence>
<dbReference type="OrthoDB" id="290051at2"/>
<feature type="transmembrane region" description="Helical" evidence="1">
    <location>
        <begin position="167"/>
        <end position="183"/>
    </location>
</feature>
<keyword evidence="1" id="KW-1133">Transmembrane helix</keyword>
<proteinExistence type="predicted"/>
<dbReference type="AlphaFoldDB" id="A0A1V9FMF3"/>
<dbReference type="RefSeq" id="WP_081154636.1">
    <property type="nucleotide sequence ID" value="NZ_LVYD01000077.1"/>
</dbReference>
<evidence type="ECO:0000259" key="2">
    <source>
        <dbReference type="Pfam" id="PF01757"/>
    </source>
</evidence>
<keyword evidence="4" id="KW-1185">Reference proteome</keyword>
<dbReference type="Proteomes" id="UP000192796">
    <property type="component" value="Unassembled WGS sequence"/>
</dbReference>
<feature type="domain" description="Acyltransferase 3" evidence="2">
    <location>
        <begin position="18"/>
        <end position="317"/>
    </location>
</feature>
<feature type="transmembrane region" description="Helical" evidence="1">
    <location>
        <begin position="23"/>
        <end position="45"/>
    </location>
</feature>
<evidence type="ECO:0000313" key="3">
    <source>
        <dbReference type="EMBL" id="OQP59534.1"/>
    </source>
</evidence>
<dbReference type="Pfam" id="PF01757">
    <property type="entry name" value="Acyl_transf_3"/>
    <property type="match status" value="1"/>
</dbReference>
<feature type="transmembrane region" description="Helical" evidence="1">
    <location>
        <begin position="321"/>
        <end position="343"/>
    </location>
</feature>
<dbReference type="PANTHER" id="PTHR23028:SF53">
    <property type="entry name" value="ACYL_TRANSF_3 DOMAIN-CONTAINING PROTEIN"/>
    <property type="match status" value="1"/>
</dbReference>
<gene>
    <name evidence="3" type="ORF">A3860_37090</name>
</gene>
<keyword evidence="1" id="KW-0812">Transmembrane</keyword>
<feature type="transmembrane region" description="Helical" evidence="1">
    <location>
        <begin position="51"/>
        <end position="69"/>
    </location>
</feature>
<dbReference type="EMBL" id="LVYD01000077">
    <property type="protein sequence ID" value="OQP59534.1"/>
    <property type="molecule type" value="Genomic_DNA"/>
</dbReference>
<dbReference type="InterPro" id="IPR050879">
    <property type="entry name" value="Acyltransferase_3"/>
</dbReference>
<dbReference type="GO" id="GO:0016020">
    <property type="term" value="C:membrane"/>
    <property type="evidence" value="ECO:0007669"/>
    <property type="project" value="TreeGrafter"/>
</dbReference>
<evidence type="ECO:0000256" key="1">
    <source>
        <dbReference type="SAM" id="Phobius"/>
    </source>
</evidence>
<accession>A0A1V9FMF3</accession>
<feature type="transmembrane region" description="Helical" evidence="1">
    <location>
        <begin position="239"/>
        <end position="263"/>
    </location>
</feature>
<dbReference type="GO" id="GO:0016747">
    <property type="term" value="F:acyltransferase activity, transferring groups other than amino-acyl groups"/>
    <property type="evidence" value="ECO:0007669"/>
    <property type="project" value="InterPro"/>
</dbReference>
<reference evidence="3 4" key="1">
    <citation type="submission" date="2016-03" db="EMBL/GenBank/DDBJ databases">
        <title>Niastella vici sp. nov., isolated from farmland soil.</title>
        <authorList>
            <person name="Chen L."/>
            <person name="Wang D."/>
            <person name="Yang S."/>
            <person name="Wang G."/>
        </authorList>
    </citation>
    <scope>NUCLEOTIDE SEQUENCE [LARGE SCALE GENOMIC DNA]</scope>
    <source>
        <strain evidence="3 4">DJ57</strain>
    </source>
</reference>